<accession>A0A6C0HMZ5</accession>
<dbReference type="EMBL" id="MN739994">
    <property type="protein sequence ID" value="QHT82012.1"/>
    <property type="molecule type" value="Genomic_DNA"/>
</dbReference>
<name>A0A6C0HMZ5_9ZZZZ</name>
<sequence length="94" mass="11431">MNEPSLVEPTIKKVLNSELRMSNEYKFEQNSLLLNLGLFIVFVVFFSFILWYSYKGKQDPFLKREKDKKKREYILSKLQHYQKMKQEVFTNIPF</sequence>
<feature type="transmembrane region" description="Helical" evidence="1">
    <location>
        <begin position="32"/>
        <end position="54"/>
    </location>
</feature>
<organism evidence="2">
    <name type="scientific">viral metagenome</name>
    <dbReference type="NCBI Taxonomy" id="1070528"/>
    <lineage>
        <taxon>unclassified sequences</taxon>
        <taxon>metagenomes</taxon>
        <taxon>organismal metagenomes</taxon>
    </lineage>
</organism>
<keyword evidence="1" id="KW-0812">Transmembrane</keyword>
<proteinExistence type="predicted"/>
<dbReference type="AlphaFoldDB" id="A0A6C0HMZ5"/>
<evidence type="ECO:0000313" key="2">
    <source>
        <dbReference type="EMBL" id="QHT82012.1"/>
    </source>
</evidence>
<keyword evidence="1" id="KW-1133">Transmembrane helix</keyword>
<keyword evidence="1" id="KW-0472">Membrane</keyword>
<evidence type="ECO:0000256" key="1">
    <source>
        <dbReference type="SAM" id="Phobius"/>
    </source>
</evidence>
<protein>
    <submittedName>
        <fullName evidence="2">Uncharacterized protein</fullName>
    </submittedName>
</protein>
<reference evidence="2" key="1">
    <citation type="journal article" date="2020" name="Nature">
        <title>Giant virus diversity and host interactions through global metagenomics.</title>
        <authorList>
            <person name="Schulz F."/>
            <person name="Roux S."/>
            <person name="Paez-Espino D."/>
            <person name="Jungbluth S."/>
            <person name="Walsh D.A."/>
            <person name="Denef V.J."/>
            <person name="McMahon K.D."/>
            <person name="Konstantinidis K.T."/>
            <person name="Eloe-Fadrosh E.A."/>
            <person name="Kyrpides N.C."/>
            <person name="Woyke T."/>
        </authorList>
    </citation>
    <scope>NUCLEOTIDE SEQUENCE</scope>
    <source>
        <strain evidence="2">GVMAG-M-3300023184-160</strain>
    </source>
</reference>